<dbReference type="InterPro" id="IPR032812">
    <property type="entry name" value="SbsA_Ig"/>
</dbReference>
<name>A0ABV4BYK5_9CLOT</name>
<evidence type="ECO:0000313" key="7">
    <source>
        <dbReference type="Proteomes" id="UP001564657"/>
    </source>
</evidence>
<sequence length="458" mass="50732">MKNFIKRFLLFCGIYMLVQGFHYTTVLASDNLDKSSAKPTITSTTNLPNTSSNSTDNSSENTLSGQTTSDENTVSTANLSSVQNSSEEKSTDENTVSKVDPTSAQSLSNENDTYDASTSQNTTYNTIIKSSTPTNKSWKIEFNEPVDINSLKDKIKVVDKSNTEIPITLSSADNNKSVIVTPTANYDYDSDYTLTIGEDIVSLYNRKLKNPTVVKFKTVPSIVSIDDINTTINQEDNYSLPTKLSANMSDNSTSSVDVSWDKALSMTSIPGNYVFKGTVEGYSKTVTLQLTINPFVPVQSISNGTRTQSAIGTSLYNYLMNYDNRQSVLERAIELHDGDTSNNCVYFASEALRRAGLTDLPDYVANTLTLTSKLQSMGWQISTDLSMLLPGDICFTTSYGNGPTHAYTFMKWADPNSYDYAYICDNQGYDYGDNAYHIRNIDFETSTKDKLSYFMYLA</sequence>
<feature type="compositionally biased region" description="Polar residues" evidence="2">
    <location>
        <begin position="93"/>
        <end position="118"/>
    </location>
</feature>
<feature type="region of interest" description="Disordered" evidence="2">
    <location>
        <begin position="35"/>
        <end position="118"/>
    </location>
</feature>
<dbReference type="InterPro" id="IPR014755">
    <property type="entry name" value="Cu-Rt/internalin_Ig-like"/>
</dbReference>
<evidence type="ECO:0000256" key="2">
    <source>
        <dbReference type="SAM" id="MobiDB-lite"/>
    </source>
</evidence>
<keyword evidence="1 3" id="KW-0732">Signal</keyword>
<feature type="signal peptide" evidence="3">
    <location>
        <begin position="1"/>
        <end position="28"/>
    </location>
</feature>
<dbReference type="EMBL" id="JBGEWD010000032">
    <property type="protein sequence ID" value="MEY8001948.1"/>
    <property type="molecule type" value="Genomic_DNA"/>
</dbReference>
<dbReference type="Gene3D" id="2.60.40.1220">
    <property type="match status" value="1"/>
</dbReference>
<keyword evidence="7" id="KW-1185">Reference proteome</keyword>
<feature type="compositionally biased region" description="Polar residues" evidence="2">
    <location>
        <begin position="65"/>
        <end position="85"/>
    </location>
</feature>
<feature type="domain" description="SbsA Ig-like" evidence="5">
    <location>
        <begin position="131"/>
        <end position="218"/>
    </location>
</feature>
<evidence type="ECO:0000256" key="3">
    <source>
        <dbReference type="SAM" id="SignalP"/>
    </source>
</evidence>
<accession>A0ABV4BYK5</accession>
<evidence type="ECO:0000256" key="1">
    <source>
        <dbReference type="ARBA" id="ARBA00022729"/>
    </source>
</evidence>
<proteinExistence type="predicted"/>
<dbReference type="Proteomes" id="UP001564657">
    <property type="component" value="Unassembled WGS sequence"/>
</dbReference>
<dbReference type="Pfam" id="PF07532">
    <property type="entry name" value="Big_4"/>
    <property type="match status" value="1"/>
</dbReference>
<evidence type="ECO:0000313" key="6">
    <source>
        <dbReference type="EMBL" id="MEY8001948.1"/>
    </source>
</evidence>
<evidence type="ECO:0000259" key="4">
    <source>
        <dbReference type="Pfam" id="PF07532"/>
    </source>
</evidence>
<reference evidence="6 7" key="1">
    <citation type="submission" date="2024-08" db="EMBL/GenBank/DDBJ databases">
        <title>Clostridium lapicellarii sp. nov., and Clostridium renhuaiense sp. nov., two species isolated from the mud in a fermentation cellar used for producing sauce-flavour Chinese liquors.</title>
        <authorList>
            <person name="Yang F."/>
            <person name="Wang H."/>
            <person name="Chen L.Q."/>
            <person name="Zhou N."/>
            <person name="Lu J.J."/>
            <person name="Pu X.X."/>
            <person name="Wan B."/>
            <person name="Wang L."/>
            <person name="Liu S.J."/>
        </authorList>
    </citation>
    <scope>NUCLEOTIDE SEQUENCE [LARGE SCALE GENOMIC DNA]</scope>
    <source>
        <strain evidence="6 7">MT-5</strain>
    </source>
</reference>
<feature type="domain" description="Bacterial Ig-like" evidence="4">
    <location>
        <begin position="225"/>
        <end position="282"/>
    </location>
</feature>
<protein>
    <submittedName>
        <fullName evidence="6">Ig-like domain-containing protein</fullName>
    </submittedName>
</protein>
<feature type="compositionally biased region" description="Low complexity" evidence="2">
    <location>
        <begin position="40"/>
        <end position="64"/>
    </location>
</feature>
<dbReference type="InterPro" id="IPR011081">
    <property type="entry name" value="Big_4"/>
</dbReference>
<organism evidence="6 7">
    <name type="scientific">Clostridium moutaii</name>
    <dbReference type="NCBI Taxonomy" id="3240932"/>
    <lineage>
        <taxon>Bacteria</taxon>
        <taxon>Bacillati</taxon>
        <taxon>Bacillota</taxon>
        <taxon>Clostridia</taxon>
        <taxon>Eubacteriales</taxon>
        <taxon>Clostridiaceae</taxon>
        <taxon>Clostridium</taxon>
    </lineage>
</organism>
<comment type="caution">
    <text evidence="6">The sequence shown here is derived from an EMBL/GenBank/DDBJ whole genome shotgun (WGS) entry which is preliminary data.</text>
</comment>
<gene>
    <name evidence="6" type="ORF">AB8U03_17490</name>
</gene>
<evidence type="ECO:0000259" key="5">
    <source>
        <dbReference type="Pfam" id="PF13205"/>
    </source>
</evidence>
<dbReference type="Pfam" id="PF13205">
    <property type="entry name" value="Big_5"/>
    <property type="match status" value="1"/>
</dbReference>
<feature type="chain" id="PRO_5046318786" evidence="3">
    <location>
        <begin position="29"/>
        <end position="458"/>
    </location>
</feature>
<dbReference type="RefSeq" id="WP_369705842.1">
    <property type="nucleotide sequence ID" value="NZ_JBGEWD010000032.1"/>
</dbReference>